<organism evidence="7 8">
    <name type="scientific">Copsychus sechellarum</name>
    <dbReference type="NCBI Taxonomy" id="797021"/>
    <lineage>
        <taxon>Eukaryota</taxon>
        <taxon>Metazoa</taxon>
        <taxon>Chordata</taxon>
        <taxon>Craniata</taxon>
        <taxon>Vertebrata</taxon>
        <taxon>Euteleostomi</taxon>
        <taxon>Archelosauria</taxon>
        <taxon>Archosauria</taxon>
        <taxon>Dinosauria</taxon>
        <taxon>Saurischia</taxon>
        <taxon>Theropoda</taxon>
        <taxon>Coelurosauria</taxon>
        <taxon>Aves</taxon>
        <taxon>Neognathae</taxon>
        <taxon>Neoaves</taxon>
        <taxon>Telluraves</taxon>
        <taxon>Australaves</taxon>
        <taxon>Passeriformes</taxon>
        <taxon>Muscicapidae</taxon>
        <taxon>Copsychus</taxon>
    </lineage>
</organism>
<dbReference type="SUPFAM" id="SSF55785">
    <property type="entry name" value="PYP-like sensor domain (PAS domain)"/>
    <property type="match status" value="1"/>
</dbReference>
<comment type="subcellular location">
    <subcellularLocation>
        <location evidence="1">Nucleus</location>
    </subcellularLocation>
</comment>
<dbReference type="Proteomes" id="UP000659062">
    <property type="component" value="Unassembled WGS sequence"/>
</dbReference>
<dbReference type="InterPro" id="IPR013767">
    <property type="entry name" value="PAS_fold"/>
</dbReference>
<keyword evidence="8" id="KW-1185">Reference proteome</keyword>
<dbReference type="InterPro" id="IPR050933">
    <property type="entry name" value="Circadian_TF"/>
</dbReference>
<dbReference type="GO" id="GO:0003677">
    <property type="term" value="F:DNA binding"/>
    <property type="evidence" value="ECO:0007669"/>
    <property type="project" value="UniProtKB-KW"/>
</dbReference>
<dbReference type="OrthoDB" id="71302at2759"/>
<name>A0A851VQK3_9PASS</name>
<dbReference type="InterPro" id="IPR001067">
    <property type="entry name" value="Nuc_translocat"/>
</dbReference>
<dbReference type="GO" id="GO:0005737">
    <property type="term" value="C:cytoplasm"/>
    <property type="evidence" value="ECO:0007669"/>
    <property type="project" value="InterPro"/>
</dbReference>
<comment type="caution">
    <text evidence="7">The sequence shown here is derived from an EMBL/GenBank/DDBJ whole genome shotgun (WGS) entry which is preliminary data.</text>
</comment>
<dbReference type="PRINTS" id="PR00785">
    <property type="entry name" value="NCTRNSLOCATR"/>
</dbReference>
<evidence type="ECO:0000256" key="2">
    <source>
        <dbReference type="ARBA" id="ARBA00023015"/>
    </source>
</evidence>
<dbReference type="GO" id="GO:0003700">
    <property type="term" value="F:DNA-binding transcription factor activity"/>
    <property type="evidence" value="ECO:0007669"/>
    <property type="project" value="InterPro"/>
</dbReference>
<dbReference type="GO" id="GO:0005634">
    <property type="term" value="C:nucleus"/>
    <property type="evidence" value="ECO:0007669"/>
    <property type="project" value="UniProtKB-SubCell"/>
</dbReference>
<evidence type="ECO:0000256" key="5">
    <source>
        <dbReference type="ARBA" id="ARBA00023242"/>
    </source>
</evidence>
<dbReference type="NCBIfam" id="TIGR00229">
    <property type="entry name" value="sensory_box"/>
    <property type="match status" value="1"/>
</dbReference>
<feature type="non-terminal residue" evidence="7">
    <location>
        <position position="1"/>
    </location>
</feature>
<dbReference type="CDD" id="cd00130">
    <property type="entry name" value="PAS"/>
    <property type="match status" value="1"/>
</dbReference>
<feature type="domain" description="PAS" evidence="6">
    <location>
        <begin position="1"/>
        <end position="59"/>
    </location>
</feature>
<evidence type="ECO:0000256" key="3">
    <source>
        <dbReference type="ARBA" id="ARBA00023125"/>
    </source>
</evidence>
<feature type="non-terminal residue" evidence="7">
    <location>
        <position position="122"/>
    </location>
</feature>
<accession>A0A851VQK3</accession>
<evidence type="ECO:0000313" key="8">
    <source>
        <dbReference type="Proteomes" id="UP000659062"/>
    </source>
</evidence>
<dbReference type="Gene3D" id="3.30.450.20">
    <property type="entry name" value="PAS domain"/>
    <property type="match status" value="1"/>
</dbReference>
<keyword evidence="3" id="KW-0238">DNA-binding</keyword>
<keyword evidence="5" id="KW-0539">Nucleus</keyword>
<evidence type="ECO:0000259" key="6">
    <source>
        <dbReference type="PROSITE" id="PS50112"/>
    </source>
</evidence>
<sequence>LYFQAADGFLFVVGCNRGKILFVSESVCKILNYDQASLIGQSLFDYLHPKDVAKVKEQLSSSDVSPREKLVDGKTGLQVHTDFQAGPARLNSGKRQARLNSGARRSFFCRIKCSRTTVKEEK</sequence>
<dbReference type="PROSITE" id="PS50112">
    <property type="entry name" value="PAS"/>
    <property type="match status" value="1"/>
</dbReference>
<dbReference type="PANTHER" id="PTHR23042">
    <property type="entry name" value="CIRCADIAN PROTEIN CLOCK/ARNT/BMAL/PAS"/>
    <property type="match status" value="1"/>
</dbReference>
<dbReference type="Pfam" id="PF00989">
    <property type="entry name" value="PAS"/>
    <property type="match status" value="1"/>
</dbReference>
<gene>
    <name evidence="7" type="primary">Arntl2_1</name>
    <name evidence="7" type="ORF">COPSEC_R07837</name>
</gene>
<dbReference type="GO" id="GO:0005667">
    <property type="term" value="C:transcription regulator complex"/>
    <property type="evidence" value="ECO:0007669"/>
    <property type="project" value="InterPro"/>
</dbReference>
<dbReference type="SMART" id="SM00091">
    <property type="entry name" value="PAS"/>
    <property type="match status" value="1"/>
</dbReference>
<dbReference type="InterPro" id="IPR000014">
    <property type="entry name" value="PAS"/>
</dbReference>
<evidence type="ECO:0000256" key="1">
    <source>
        <dbReference type="ARBA" id="ARBA00004123"/>
    </source>
</evidence>
<keyword evidence="4" id="KW-0804">Transcription</keyword>
<protein>
    <submittedName>
        <fullName evidence="7">BMAL2 protein</fullName>
    </submittedName>
</protein>
<evidence type="ECO:0000313" key="7">
    <source>
        <dbReference type="EMBL" id="NXD42175.1"/>
    </source>
</evidence>
<dbReference type="EMBL" id="WBNE01000089">
    <property type="protein sequence ID" value="NXD42175.1"/>
    <property type="molecule type" value="Genomic_DNA"/>
</dbReference>
<proteinExistence type="predicted"/>
<dbReference type="AlphaFoldDB" id="A0A851VQK3"/>
<dbReference type="InterPro" id="IPR035965">
    <property type="entry name" value="PAS-like_dom_sf"/>
</dbReference>
<keyword evidence="2" id="KW-0805">Transcription regulation</keyword>
<evidence type="ECO:0000256" key="4">
    <source>
        <dbReference type="ARBA" id="ARBA00023163"/>
    </source>
</evidence>
<reference evidence="7" key="1">
    <citation type="submission" date="2019-09" db="EMBL/GenBank/DDBJ databases">
        <title>Bird 10,000 Genomes (B10K) Project - Family phase.</title>
        <authorList>
            <person name="Zhang G."/>
        </authorList>
    </citation>
    <scope>NUCLEOTIDE SEQUENCE</scope>
    <source>
        <strain evidence="7">OUT-0061</strain>
        <tissue evidence="7">Blood</tissue>
    </source>
</reference>